<evidence type="ECO:0000313" key="12">
    <source>
        <dbReference type="EMBL" id="KAF2615692.1"/>
    </source>
</evidence>
<evidence type="ECO:0000259" key="11">
    <source>
        <dbReference type="Pfam" id="PF00694"/>
    </source>
</evidence>
<dbReference type="GO" id="GO:0046872">
    <property type="term" value="F:metal ion binding"/>
    <property type="evidence" value="ECO:0007669"/>
    <property type="project" value="UniProtKB-KW"/>
</dbReference>
<protein>
    <recommendedName>
        <fullName evidence="3">aconitate hydratase</fullName>
        <ecNumber evidence="3">4.2.1.3</ecNumber>
    </recommendedName>
</protein>
<feature type="domain" description="Aconitase A/isopropylmalate dehydratase small subunit swivel" evidence="11">
    <location>
        <begin position="1099"/>
        <end position="1184"/>
    </location>
</feature>
<keyword evidence="4" id="KW-0479">Metal-binding</keyword>
<dbReference type="CDD" id="cd01586">
    <property type="entry name" value="AcnA_IRP"/>
    <property type="match status" value="1"/>
</dbReference>
<evidence type="ECO:0000256" key="5">
    <source>
        <dbReference type="ARBA" id="ARBA00023004"/>
    </source>
</evidence>
<evidence type="ECO:0000256" key="2">
    <source>
        <dbReference type="ARBA" id="ARBA00007185"/>
    </source>
</evidence>
<evidence type="ECO:0000259" key="10">
    <source>
        <dbReference type="Pfam" id="PF00330"/>
    </source>
</evidence>
<dbReference type="InterPro" id="IPR001030">
    <property type="entry name" value="Acoase/IPM_deHydtase_lsu_aba"/>
</dbReference>
<evidence type="ECO:0000256" key="1">
    <source>
        <dbReference type="ARBA" id="ARBA00001966"/>
    </source>
</evidence>
<feature type="domain" description="Aconitase A/isopropylmalate dehydratase small subunit swivel" evidence="11">
    <location>
        <begin position="1480"/>
        <end position="1537"/>
    </location>
</feature>
<feature type="region of interest" description="Disordered" evidence="9">
    <location>
        <begin position="1532"/>
        <end position="1553"/>
    </location>
</feature>
<dbReference type="Pfam" id="PF00330">
    <property type="entry name" value="Aconitase"/>
    <property type="match status" value="3"/>
</dbReference>
<dbReference type="NCBIfam" id="NF006757">
    <property type="entry name" value="PRK09277.1"/>
    <property type="match status" value="1"/>
</dbReference>
<dbReference type="InterPro" id="IPR036008">
    <property type="entry name" value="Aconitase_4Fe-4S_dom"/>
</dbReference>
<reference evidence="12" key="1">
    <citation type="submission" date="2019-12" db="EMBL/GenBank/DDBJ databases">
        <title>Genome sequencing and annotation of Brassica cretica.</title>
        <authorList>
            <person name="Studholme D.J."/>
            <person name="Sarris P.F."/>
        </authorList>
    </citation>
    <scope>NUCLEOTIDE SEQUENCE</scope>
    <source>
        <strain evidence="12">PFS-102/07</strain>
        <tissue evidence="12">Leaf</tissue>
    </source>
</reference>
<keyword evidence="5" id="KW-0408">Iron</keyword>
<dbReference type="PROSITE" id="PS01244">
    <property type="entry name" value="ACONITASE_2"/>
    <property type="match status" value="2"/>
</dbReference>
<organism evidence="12">
    <name type="scientific">Brassica cretica</name>
    <name type="common">Mustard</name>
    <dbReference type="NCBI Taxonomy" id="69181"/>
    <lineage>
        <taxon>Eukaryota</taxon>
        <taxon>Viridiplantae</taxon>
        <taxon>Streptophyta</taxon>
        <taxon>Embryophyta</taxon>
        <taxon>Tracheophyta</taxon>
        <taxon>Spermatophyta</taxon>
        <taxon>Magnoliopsida</taxon>
        <taxon>eudicotyledons</taxon>
        <taxon>Gunneridae</taxon>
        <taxon>Pentapetalae</taxon>
        <taxon>rosids</taxon>
        <taxon>malvids</taxon>
        <taxon>Brassicales</taxon>
        <taxon>Brassicaceae</taxon>
        <taxon>Brassiceae</taxon>
        <taxon>Brassica</taxon>
    </lineage>
</organism>
<dbReference type="Gene3D" id="3.30.499.10">
    <property type="entry name" value="Aconitase, domain 3"/>
    <property type="match status" value="6"/>
</dbReference>
<dbReference type="EC" id="4.2.1.3" evidence="3"/>
<dbReference type="GO" id="GO:0003994">
    <property type="term" value="F:aconitate hydratase activity"/>
    <property type="evidence" value="ECO:0007669"/>
    <property type="project" value="UniProtKB-EC"/>
</dbReference>
<dbReference type="SUPFAM" id="SSF52016">
    <property type="entry name" value="LeuD/IlvD-like"/>
    <property type="match status" value="2"/>
</dbReference>
<dbReference type="InterPro" id="IPR015928">
    <property type="entry name" value="Aconitase/3IPM_dehydase_swvl"/>
</dbReference>
<name>A0A8S9M9I3_BRACR</name>
<dbReference type="PANTHER" id="PTHR11670">
    <property type="entry name" value="ACONITASE/IRON-RESPONSIVE ELEMENT FAMILY MEMBER"/>
    <property type="match status" value="1"/>
</dbReference>
<evidence type="ECO:0000256" key="3">
    <source>
        <dbReference type="ARBA" id="ARBA00012926"/>
    </source>
</evidence>
<dbReference type="InterPro" id="IPR015931">
    <property type="entry name" value="Acnase/IPM_dHydase_lsu_aba_1/3"/>
</dbReference>
<evidence type="ECO:0000256" key="7">
    <source>
        <dbReference type="ARBA" id="ARBA00023239"/>
    </source>
</evidence>
<dbReference type="FunFam" id="3.30.499.10:FF:000002">
    <property type="entry name" value="Aconitate hydratase"/>
    <property type="match status" value="2"/>
</dbReference>
<comment type="similarity">
    <text evidence="2">Belongs to the aconitase/IPM isomerase family.</text>
</comment>
<dbReference type="Gene3D" id="3.20.19.10">
    <property type="entry name" value="Aconitase, domain 4"/>
    <property type="match status" value="2"/>
</dbReference>
<evidence type="ECO:0000256" key="6">
    <source>
        <dbReference type="ARBA" id="ARBA00023014"/>
    </source>
</evidence>
<dbReference type="GO" id="GO:0051536">
    <property type="term" value="F:iron-sulfur cluster binding"/>
    <property type="evidence" value="ECO:0007669"/>
    <property type="project" value="UniProtKB-KW"/>
</dbReference>
<comment type="cofactor">
    <cofactor evidence="1">
        <name>[4Fe-4S] cluster</name>
        <dbReference type="ChEBI" id="CHEBI:49883"/>
    </cofactor>
</comment>
<sequence>MLCANGAHRDIIAHPNDPRIDKLPYSIRILLESAIRNCDNFQVTKEDVEKIIDWEKTAPKQVEIPFKPARVLLQDFTGVPAVVDLTCMRDAMNKLGSDSNKINPLVPVDLVIDHSVQVDVARSENAVQTNMELEFQRNKERFAFLKWGSTAFQNMLVVPPGSGIVHQVNLEYLGRVVFNTQGVLYPDSVVGTDSHTTMIDGLGVAGWGVGGIEAEATMLGQPMSMVLPGVVGFKLSGKMRNGVTATDLVLTVTQILRKHGVVGKFVEFYGDGMSGLSLADRATIANMSPEYGATMGFFPVDHVTLQYLKLTGRSDETVAMIEAYLRANNMFVDYNEPQQDRAYSSYLELNLDNVEPCISGPKRPHDRVPLKEMKADWNSCLDSKVGFKVGYMSVCIGPCKPESAHTIRADFLLHFDKLPYSIRILLESAIRNCDNFQVTKEDVEKIIDWEKTAPKQVEIPFKPARVLLQDFTGVPAVVDLACMRDAMNKLGSDSNKINPLVPVDLVIDHSVQVDVARSENAVQANMELEFQRNKERFAFLKWGSTAFQNMLVVPPGSGIVHQVNLEYLGRVVFNTQGVLYPDSVVGTDSHTTMIDGLGVAGWGVGGIEAEATMLGQPMSMVLPGVVGFKLSGKMRNGVTATDLVLTVTQILRKHGVVGKFVEFYGDGMSGLSLADRATIANMSPEYGATMGFFPVDLVTLQYLKLTGRSDETVAMIEAYLRANNMFVDYNEPQQDRAYSSYLELNLDNVEPCISGPKRPHDRVPLKEMKADWNSCLDSKVGPHDRVPLKEMKADWNSCLDSKVGFKGFAIPKEAQEKVANFSFNGKPAEITHGSVVIAAITSCTNTSNPSVMLGAGLVAKKACDLGLQVKPWIKTSLAPGSGVVTKYLLKSGLQEYLNQQGFNIVGYGCTTCIGNSGEINESVGAAITENDIVAAAVLSGNRNFEGRVHPLTRANYLASPPLVVAYALAGTVNIDFETEPIGTGKNGKDVFLRDIWPTTEEIAEVVQSSVLPDMFRATYESITKGNPMWNELSVPENTLYSWDPKSTYIHEPPYFKDMTMDPPGPHSVKDAYCLLNFGDSITTDHISPAGNIQKDSPAAKYLMERGVDRKDFNSYGSRRGNDEIMARGTFANIRIVNKLMNGEVGPKTVHIPSGEKLSVFDAAMRYKSSGEDTIILAGDIYCAGHMIGFAIPKEAQEKVTNFSFNGKPAEITHGSVVIAAITSCTNTSNPSVMLGAGLVAKKACDLGLQVKPWIKTSLAPGSGVVTKYLLKSGLQEYLNQQGFNIVGYGCTTCIGNSGEINESVGAAITENDIVAAAVLSGNRNFEGRVHPLTRANYLASPPLVVAYALAGTVNIDFETEPIGTGKNGKDVFLRDIWPTTEEIAEVVQSSVLPDMFRATYESITKGNPMWNELSVPENTLYSWDPKSTYIHEPPYFKDMTMDPPGPHSVKDAYCLLNFGDSITTDHISPAGNIQKDSPAAKYLMERGVDRKDFNSYGSRRGNDEIMARGTFANIRIVNKLMNGEVGPKTVHIPSGEKLFGRSSPRSGLRGPVK</sequence>
<feature type="domain" description="Aconitase/3-isopropylmalate dehydratase large subunit alpha/beta/alpha" evidence="10">
    <location>
        <begin position="444"/>
        <end position="970"/>
    </location>
</feature>
<dbReference type="InterPro" id="IPR000573">
    <property type="entry name" value="AconitaseA/IPMdHydase_ssu_swvl"/>
</dbReference>
<accession>A0A8S9M9I3</accession>
<evidence type="ECO:0000256" key="8">
    <source>
        <dbReference type="ARBA" id="ARBA00023501"/>
    </source>
</evidence>
<dbReference type="NCBIfam" id="NF009520">
    <property type="entry name" value="PRK12881.1"/>
    <property type="match status" value="1"/>
</dbReference>
<dbReference type="Gene3D" id="6.10.190.10">
    <property type="match status" value="2"/>
</dbReference>
<dbReference type="FunFam" id="3.30.499.10:FF:000005">
    <property type="entry name" value="cytoplasmic aconitate hydratase"/>
    <property type="match status" value="2"/>
</dbReference>
<keyword evidence="7" id="KW-0456">Lyase</keyword>
<dbReference type="PRINTS" id="PR00415">
    <property type="entry name" value="ACONITASE"/>
</dbReference>
<dbReference type="PROSITE" id="PS00450">
    <property type="entry name" value="ACONITASE_1"/>
    <property type="match status" value="2"/>
</dbReference>
<dbReference type="GO" id="GO:0043436">
    <property type="term" value="P:oxoacid metabolic process"/>
    <property type="evidence" value="ECO:0007669"/>
    <property type="project" value="UniProtKB-ARBA"/>
</dbReference>
<feature type="domain" description="Aconitase/3-isopropylmalate dehydratase large subunit alpha/beta/alpha" evidence="10">
    <location>
        <begin position="1195"/>
        <end position="1351"/>
    </location>
</feature>
<comment type="caution">
    <text evidence="12">The sequence shown here is derived from an EMBL/GenBank/DDBJ whole genome shotgun (WGS) entry which is preliminary data.</text>
</comment>
<keyword evidence="6" id="KW-0411">Iron-sulfur</keyword>
<dbReference type="Pfam" id="PF00694">
    <property type="entry name" value="Aconitase_C"/>
    <property type="match status" value="2"/>
</dbReference>
<evidence type="ECO:0000256" key="9">
    <source>
        <dbReference type="SAM" id="MobiDB-lite"/>
    </source>
</evidence>
<proteinExistence type="inferred from homology"/>
<dbReference type="InterPro" id="IPR006249">
    <property type="entry name" value="Aconitase/IRP2"/>
</dbReference>
<dbReference type="SUPFAM" id="SSF53732">
    <property type="entry name" value="Aconitase iron-sulfur domain"/>
    <property type="match status" value="3"/>
</dbReference>
<evidence type="ECO:0000256" key="4">
    <source>
        <dbReference type="ARBA" id="ARBA00022723"/>
    </source>
</evidence>
<gene>
    <name evidence="12" type="ORF">F2Q70_00010449</name>
</gene>
<dbReference type="InterPro" id="IPR018136">
    <property type="entry name" value="Aconitase_4Fe-4S_BS"/>
</dbReference>
<dbReference type="EMBL" id="QGKY02000089">
    <property type="protein sequence ID" value="KAF2615692.1"/>
    <property type="molecule type" value="Genomic_DNA"/>
</dbReference>
<comment type="catalytic activity">
    <reaction evidence="8">
        <text>citrate = D-threo-isocitrate</text>
        <dbReference type="Rhea" id="RHEA:10336"/>
        <dbReference type="ChEBI" id="CHEBI:15562"/>
        <dbReference type="ChEBI" id="CHEBI:16947"/>
        <dbReference type="EC" id="4.2.1.3"/>
    </reaction>
</comment>
<feature type="domain" description="Aconitase/3-isopropylmalate dehydratase large subunit alpha/beta/alpha" evidence="10">
    <location>
        <begin position="49"/>
        <end position="378"/>
    </location>
</feature>